<keyword evidence="5 11" id="KW-0732">Signal</keyword>
<keyword evidence="3" id="KW-1003">Cell membrane</keyword>
<sequence>MDKFICLIIFCLLNMATAQSPASSPTKSLPAITKPPVSSPTQLPAASPSPTNVTKVLEKPGHFNIFIRLLRATQEDNHLLTLLNNSNNGATIFAPTDSAFSSLKSGTLNALSDDAKSELVKFHVIPTFISSSQFQTVSNPIATEAGSGGRVSLNVTSYGDSVNISTGLTNTSISGNVYSDDQLAVYKLDKVLLPFAAKPIAPAPAPAALEKPNKKKSPPVVEQQGSSPIVQVDTSGSCTIWAEKVNAACSTIGIAIATAFLI</sequence>
<dbReference type="InterPro" id="IPR045003">
    <property type="entry name" value="FLA_A"/>
</dbReference>
<reference evidence="13" key="1">
    <citation type="journal article" date="2012" name="Plant J.">
        <title>The genome of flax (Linum usitatissimum) assembled de novo from short shotgun sequence reads.</title>
        <authorList>
            <person name="Wang Z."/>
            <person name="Hobson N."/>
            <person name="Galindo L."/>
            <person name="Zhu S."/>
            <person name="Shi D."/>
            <person name="McDill J."/>
            <person name="Yang L."/>
            <person name="Hawkins S."/>
            <person name="Neutelings G."/>
            <person name="Datla R."/>
            <person name="Lambert G."/>
            <person name="Galbraith D.W."/>
            <person name="Grassa C.J."/>
            <person name="Geraldes A."/>
            <person name="Cronk Q.C."/>
            <person name="Cullis C."/>
            <person name="Dash P.K."/>
            <person name="Kumar P.A."/>
            <person name="Cloutier S."/>
            <person name="Sharpe A.G."/>
            <person name="Wong G.K."/>
            <person name="Wang J."/>
            <person name="Deyholos M.K."/>
        </authorList>
    </citation>
    <scope>NUCLEOTIDE SEQUENCE</scope>
</reference>
<dbReference type="Pfam" id="PF02469">
    <property type="entry name" value="Fasciclin"/>
    <property type="match status" value="1"/>
</dbReference>
<keyword evidence="4" id="KW-0336">GPI-anchor</keyword>
<evidence type="ECO:0000313" key="13">
    <source>
        <dbReference type="EMBL" id="AER92606.1"/>
    </source>
</evidence>
<evidence type="ECO:0000259" key="12">
    <source>
        <dbReference type="PROSITE" id="PS50213"/>
    </source>
</evidence>
<feature type="region of interest" description="Disordered" evidence="10">
    <location>
        <begin position="20"/>
        <end position="52"/>
    </location>
</feature>
<protein>
    <submittedName>
        <fullName evidence="13">Putative fasciclin-like AGP</fullName>
    </submittedName>
</protein>
<proteinExistence type="inferred from homology"/>
<evidence type="ECO:0000256" key="2">
    <source>
        <dbReference type="ARBA" id="ARBA00007843"/>
    </source>
</evidence>
<evidence type="ECO:0000256" key="7">
    <source>
        <dbReference type="ARBA" id="ARBA00023136"/>
    </source>
</evidence>
<evidence type="ECO:0000256" key="11">
    <source>
        <dbReference type="SAM" id="SignalP"/>
    </source>
</evidence>
<dbReference type="AlphaFoldDB" id="G8GJ84"/>
<dbReference type="InterPro" id="IPR036378">
    <property type="entry name" value="FAS1_dom_sf"/>
</dbReference>
<feature type="signal peptide" evidence="11">
    <location>
        <begin position="1"/>
        <end position="18"/>
    </location>
</feature>
<dbReference type="SMART" id="SM00554">
    <property type="entry name" value="FAS1"/>
    <property type="match status" value="1"/>
</dbReference>
<keyword evidence="6" id="KW-0654">Proteoglycan</keyword>
<dbReference type="PANTHER" id="PTHR32077:SF59">
    <property type="entry name" value="FASCICLIN-LIKE ARABINOGALACTAN PROTEIN 12"/>
    <property type="match status" value="1"/>
</dbReference>
<dbReference type="PROSITE" id="PS50213">
    <property type="entry name" value="FAS1"/>
    <property type="match status" value="1"/>
</dbReference>
<dbReference type="GO" id="GO:0098552">
    <property type="term" value="C:side of membrane"/>
    <property type="evidence" value="ECO:0007669"/>
    <property type="project" value="UniProtKB-KW"/>
</dbReference>
<comment type="similarity">
    <text evidence="2">Belongs to the fasciclin-like AGP family.</text>
</comment>
<evidence type="ECO:0000256" key="1">
    <source>
        <dbReference type="ARBA" id="ARBA00004609"/>
    </source>
</evidence>
<evidence type="ECO:0000256" key="8">
    <source>
        <dbReference type="ARBA" id="ARBA00023180"/>
    </source>
</evidence>
<evidence type="ECO:0000256" key="4">
    <source>
        <dbReference type="ARBA" id="ARBA00022622"/>
    </source>
</evidence>
<dbReference type="EMBL" id="JN133301">
    <property type="protein sequence ID" value="AER92606.1"/>
    <property type="molecule type" value="Genomic_DNA"/>
</dbReference>
<evidence type="ECO:0000256" key="3">
    <source>
        <dbReference type="ARBA" id="ARBA00022475"/>
    </source>
</evidence>
<feature type="compositionally biased region" description="Polar residues" evidence="10">
    <location>
        <begin position="39"/>
        <end position="52"/>
    </location>
</feature>
<evidence type="ECO:0000256" key="10">
    <source>
        <dbReference type="SAM" id="MobiDB-lite"/>
    </source>
</evidence>
<dbReference type="FunFam" id="2.30.180.10:FF:000006">
    <property type="entry name" value="Fasciclin-like arabinogalactan protein 11"/>
    <property type="match status" value="1"/>
</dbReference>
<comment type="subcellular location">
    <subcellularLocation>
        <location evidence="1">Cell membrane</location>
        <topology evidence="1">Lipid-anchor</topology>
        <topology evidence="1">GPI-anchor</topology>
    </subcellularLocation>
</comment>
<feature type="domain" description="FAS1" evidence="12">
    <location>
        <begin position="50"/>
        <end position="192"/>
    </location>
</feature>
<dbReference type="InterPro" id="IPR000782">
    <property type="entry name" value="FAS1_domain"/>
</dbReference>
<accession>G8GJ84</accession>
<name>G8GJ84_LINUS</name>
<evidence type="ECO:0000256" key="6">
    <source>
        <dbReference type="ARBA" id="ARBA00022974"/>
    </source>
</evidence>
<organism evidence="13">
    <name type="scientific">Linum usitatissimum</name>
    <name type="common">Flax</name>
    <name type="synonym">Linum humile</name>
    <dbReference type="NCBI Taxonomy" id="4006"/>
    <lineage>
        <taxon>Eukaryota</taxon>
        <taxon>Viridiplantae</taxon>
        <taxon>Streptophyta</taxon>
        <taxon>Embryophyta</taxon>
        <taxon>Tracheophyta</taxon>
        <taxon>Spermatophyta</taxon>
        <taxon>Magnoliopsida</taxon>
        <taxon>eudicotyledons</taxon>
        <taxon>Gunneridae</taxon>
        <taxon>Pentapetalae</taxon>
        <taxon>rosids</taxon>
        <taxon>fabids</taxon>
        <taxon>Malpighiales</taxon>
        <taxon>Linaceae</taxon>
        <taxon>Linum</taxon>
    </lineage>
</organism>
<feature type="chain" id="PRO_5003509856" evidence="11">
    <location>
        <begin position="19"/>
        <end position="262"/>
    </location>
</feature>
<feature type="region of interest" description="Disordered" evidence="10">
    <location>
        <begin position="206"/>
        <end position="228"/>
    </location>
</feature>
<dbReference type="Gene3D" id="2.30.180.10">
    <property type="entry name" value="FAS1 domain"/>
    <property type="match status" value="1"/>
</dbReference>
<keyword evidence="4" id="KW-0449">Lipoprotein</keyword>
<evidence type="ECO:0000256" key="9">
    <source>
        <dbReference type="ARBA" id="ARBA00024686"/>
    </source>
</evidence>
<evidence type="ECO:0000256" key="5">
    <source>
        <dbReference type="ARBA" id="ARBA00022729"/>
    </source>
</evidence>
<keyword evidence="8" id="KW-0325">Glycoprotein</keyword>
<comment type="function">
    <text evidence="9">May be a cell surface adhesion protein.</text>
</comment>
<keyword evidence="7" id="KW-0472">Membrane</keyword>
<dbReference type="GO" id="GO:0009834">
    <property type="term" value="P:plant-type secondary cell wall biogenesis"/>
    <property type="evidence" value="ECO:0007669"/>
    <property type="project" value="UniProtKB-ARBA"/>
</dbReference>
<dbReference type="GO" id="GO:0005886">
    <property type="term" value="C:plasma membrane"/>
    <property type="evidence" value="ECO:0007669"/>
    <property type="project" value="UniProtKB-SubCell"/>
</dbReference>
<dbReference type="SUPFAM" id="SSF82153">
    <property type="entry name" value="FAS1 domain"/>
    <property type="match status" value="1"/>
</dbReference>
<dbReference type="PANTHER" id="PTHR32077">
    <property type="entry name" value="FASCICLIN-LIKE ARABINOGALACTAN PROTEIN"/>
    <property type="match status" value="1"/>
</dbReference>